<organism evidence="2 3">
    <name type="scientific">Mycena albidolilacea</name>
    <dbReference type="NCBI Taxonomy" id="1033008"/>
    <lineage>
        <taxon>Eukaryota</taxon>
        <taxon>Fungi</taxon>
        <taxon>Dikarya</taxon>
        <taxon>Basidiomycota</taxon>
        <taxon>Agaricomycotina</taxon>
        <taxon>Agaricomycetes</taxon>
        <taxon>Agaricomycetidae</taxon>
        <taxon>Agaricales</taxon>
        <taxon>Marasmiineae</taxon>
        <taxon>Mycenaceae</taxon>
        <taxon>Mycena</taxon>
    </lineage>
</organism>
<sequence>MSRTRVVVSDAAAAASCDAVEMLTTGDDGKGDGAGRRVKERTDGSRVRVMMRLCGSSSGISSSSSSPANAGATRAVAAGPIPSPAVSLRNVVVVVLASASPCAATQRTASSHGYGRHGPHCVVRDASAEAGVPPPPPAPPPPAPPAPAPPAPPPAPPASPLLAYPQTGGAPGPAKNCITFRCRSAWKLERAPAPASAL</sequence>
<reference evidence="2" key="1">
    <citation type="submission" date="2023-03" db="EMBL/GenBank/DDBJ databases">
        <title>Massive genome expansion in bonnet fungi (Mycena s.s.) driven by repeated elements and novel gene families across ecological guilds.</title>
        <authorList>
            <consortium name="Lawrence Berkeley National Laboratory"/>
            <person name="Harder C.B."/>
            <person name="Miyauchi S."/>
            <person name="Viragh M."/>
            <person name="Kuo A."/>
            <person name="Thoen E."/>
            <person name="Andreopoulos B."/>
            <person name="Lu D."/>
            <person name="Skrede I."/>
            <person name="Drula E."/>
            <person name="Henrissat B."/>
            <person name="Morin E."/>
            <person name="Kohler A."/>
            <person name="Barry K."/>
            <person name="LaButti K."/>
            <person name="Morin E."/>
            <person name="Salamov A."/>
            <person name="Lipzen A."/>
            <person name="Mereny Z."/>
            <person name="Hegedus B."/>
            <person name="Baldrian P."/>
            <person name="Stursova M."/>
            <person name="Weitz H."/>
            <person name="Taylor A."/>
            <person name="Grigoriev I.V."/>
            <person name="Nagy L.G."/>
            <person name="Martin F."/>
            <person name="Kauserud H."/>
        </authorList>
    </citation>
    <scope>NUCLEOTIDE SEQUENCE</scope>
    <source>
        <strain evidence="2">CBHHK002</strain>
    </source>
</reference>
<evidence type="ECO:0000313" key="3">
    <source>
        <dbReference type="Proteomes" id="UP001218218"/>
    </source>
</evidence>
<evidence type="ECO:0000313" key="2">
    <source>
        <dbReference type="EMBL" id="KAJ7352161.1"/>
    </source>
</evidence>
<accession>A0AAD7A8H9</accession>
<evidence type="ECO:0000256" key="1">
    <source>
        <dbReference type="SAM" id="MobiDB-lite"/>
    </source>
</evidence>
<proteinExistence type="predicted"/>
<feature type="compositionally biased region" description="Pro residues" evidence="1">
    <location>
        <begin position="132"/>
        <end position="159"/>
    </location>
</feature>
<gene>
    <name evidence="2" type="ORF">DFH08DRAFT_858075</name>
</gene>
<dbReference type="EMBL" id="JARIHO010000012">
    <property type="protein sequence ID" value="KAJ7352161.1"/>
    <property type="molecule type" value="Genomic_DNA"/>
</dbReference>
<dbReference type="AlphaFoldDB" id="A0AAD7A8H9"/>
<dbReference type="Proteomes" id="UP001218218">
    <property type="component" value="Unassembled WGS sequence"/>
</dbReference>
<protein>
    <submittedName>
        <fullName evidence="2">Uncharacterized protein</fullName>
    </submittedName>
</protein>
<comment type="caution">
    <text evidence="2">The sequence shown here is derived from an EMBL/GenBank/DDBJ whole genome shotgun (WGS) entry which is preliminary data.</text>
</comment>
<keyword evidence="3" id="KW-1185">Reference proteome</keyword>
<name>A0AAD7A8H9_9AGAR</name>
<feature type="region of interest" description="Disordered" evidence="1">
    <location>
        <begin position="127"/>
        <end position="168"/>
    </location>
</feature>